<accession>A0ABD0P6K0</accession>
<proteinExistence type="predicted"/>
<evidence type="ECO:0000313" key="2">
    <source>
        <dbReference type="Proteomes" id="UP001529510"/>
    </source>
</evidence>
<gene>
    <name evidence="1" type="ORF">M9458_036840</name>
</gene>
<organism evidence="1 2">
    <name type="scientific">Cirrhinus mrigala</name>
    <name type="common">Mrigala</name>
    <dbReference type="NCBI Taxonomy" id="683832"/>
    <lineage>
        <taxon>Eukaryota</taxon>
        <taxon>Metazoa</taxon>
        <taxon>Chordata</taxon>
        <taxon>Craniata</taxon>
        <taxon>Vertebrata</taxon>
        <taxon>Euteleostomi</taxon>
        <taxon>Actinopterygii</taxon>
        <taxon>Neopterygii</taxon>
        <taxon>Teleostei</taxon>
        <taxon>Ostariophysi</taxon>
        <taxon>Cypriniformes</taxon>
        <taxon>Cyprinidae</taxon>
        <taxon>Labeoninae</taxon>
        <taxon>Labeonini</taxon>
        <taxon>Cirrhinus</taxon>
    </lineage>
</organism>
<name>A0ABD0P6K0_CIRMR</name>
<dbReference type="Proteomes" id="UP001529510">
    <property type="component" value="Unassembled WGS sequence"/>
</dbReference>
<comment type="caution">
    <text evidence="1">The sequence shown here is derived from an EMBL/GenBank/DDBJ whole genome shotgun (WGS) entry which is preliminary data.</text>
</comment>
<keyword evidence="2" id="KW-1185">Reference proteome</keyword>
<evidence type="ECO:0000313" key="1">
    <source>
        <dbReference type="EMBL" id="KAL0168618.1"/>
    </source>
</evidence>
<sequence length="76" mass="7795">GLFKEFSEAPGAHGSHSYAALLASYETASALAPRLDPEMGMAMTYILSCAPPPNGLLQKSGTPGGPPFSLAFRALG</sequence>
<feature type="non-terminal residue" evidence="1">
    <location>
        <position position="76"/>
    </location>
</feature>
<reference evidence="1 2" key="1">
    <citation type="submission" date="2024-05" db="EMBL/GenBank/DDBJ databases">
        <title>Genome sequencing and assembly of Indian major carp, Cirrhinus mrigala (Hamilton, 1822).</title>
        <authorList>
            <person name="Mohindra V."/>
            <person name="Chowdhury L.M."/>
            <person name="Lal K."/>
            <person name="Jena J.K."/>
        </authorList>
    </citation>
    <scope>NUCLEOTIDE SEQUENCE [LARGE SCALE GENOMIC DNA]</scope>
    <source>
        <strain evidence="1">CM1030</strain>
        <tissue evidence="1">Blood</tissue>
    </source>
</reference>
<dbReference type="AlphaFoldDB" id="A0ABD0P6K0"/>
<protein>
    <submittedName>
        <fullName evidence="1">Uncharacterized protein</fullName>
    </submittedName>
</protein>
<feature type="non-terminal residue" evidence="1">
    <location>
        <position position="1"/>
    </location>
</feature>
<dbReference type="EMBL" id="JAMKFB020000018">
    <property type="protein sequence ID" value="KAL0168618.1"/>
    <property type="molecule type" value="Genomic_DNA"/>
</dbReference>